<comment type="function">
    <text evidence="10">Part of a membrane-bound complex that couples electron transfer with translocation of ions across the membrane.</text>
</comment>
<dbReference type="Pfam" id="PF12838">
    <property type="entry name" value="Fer4_7"/>
    <property type="match status" value="1"/>
</dbReference>
<keyword evidence="9 10" id="KW-0472">Membrane</keyword>
<feature type="domain" description="4Fe-4S ferredoxin-type" evidence="12">
    <location>
        <begin position="212"/>
        <end position="241"/>
    </location>
</feature>
<comment type="subcellular location">
    <subcellularLocation>
        <location evidence="10">Cell membrane</location>
    </subcellularLocation>
</comment>
<proteinExistence type="inferred from homology"/>
<comment type="similarity">
    <text evidence="10">Belongs to the 4Fe4S bacterial-type ferredoxin family. RnfB subfamily.</text>
</comment>
<feature type="binding site" evidence="10">
    <location>
        <position position="153"/>
    </location>
    <ligand>
        <name>[4Fe-4S] cluster</name>
        <dbReference type="ChEBI" id="CHEBI:49883"/>
        <label>3</label>
    </ligand>
</feature>
<dbReference type="GO" id="GO:0051539">
    <property type="term" value="F:4 iron, 4 sulfur cluster binding"/>
    <property type="evidence" value="ECO:0007669"/>
    <property type="project" value="UniProtKB-UniRule"/>
</dbReference>
<evidence type="ECO:0000256" key="10">
    <source>
        <dbReference type="HAMAP-Rule" id="MF_00463"/>
    </source>
</evidence>
<keyword evidence="8 10" id="KW-0411">Iron-sulfur</keyword>
<evidence type="ECO:0000256" key="11">
    <source>
        <dbReference type="SAM" id="Phobius"/>
    </source>
</evidence>
<dbReference type="GO" id="GO:0005886">
    <property type="term" value="C:plasma membrane"/>
    <property type="evidence" value="ECO:0007669"/>
    <property type="project" value="UniProtKB-SubCell"/>
</dbReference>
<sequence length="308" mass="33255">MTDSVLYSVLLLVSLGVIAAVVLYLVSKKFYVYENPLIGEVDELLPGANCAGCGSPGCRSFAEKLVNTEDISNLFCPVGGNDVMKLVAAKLGKEVAEKDPTVAVLRCQGSCDVRPKTTEFQGPRTCAISAMIYSGETDCQYGCLGDGDCVKVCKFDAMYMDETTGLPVIITDKCTSCGACVEECPRDIIEMRPRNKKDLKVFVGCLNEDKGGIAKKSCAVACIGCSKCLDICPKEAVTIVNNLAYIDPAYCTLCRKCVDVCPTHSIIETNFPPKKVKKVEEKVVVEKKEKVAVVKEPIVEPVNDKTDA</sequence>
<accession>A0A1I6Q1L9</accession>
<evidence type="ECO:0000256" key="6">
    <source>
        <dbReference type="ARBA" id="ARBA00022982"/>
    </source>
</evidence>
<evidence type="ECO:0000256" key="7">
    <source>
        <dbReference type="ARBA" id="ARBA00023004"/>
    </source>
</evidence>
<dbReference type="GO" id="GO:0009055">
    <property type="term" value="F:electron transfer activity"/>
    <property type="evidence" value="ECO:0007669"/>
    <property type="project" value="InterPro"/>
</dbReference>
<protein>
    <recommendedName>
        <fullName evidence="10">Ion-translocating oxidoreductase complex subunit B</fullName>
        <ecNumber evidence="10">7.-.-.-</ecNumber>
    </recommendedName>
    <alternativeName>
        <fullName evidence="10">Rnf electron transport complex subunit B</fullName>
    </alternativeName>
</protein>
<keyword evidence="3 10" id="KW-0479">Metal-binding</keyword>
<dbReference type="PROSITE" id="PS00198">
    <property type="entry name" value="4FE4S_FER_1"/>
    <property type="match status" value="2"/>
</dbReference>
<dbReference type="InterPro" id="IPR017900">
    <property type="entry name" value="4Fe4S_Fe_S_CS"/>
</dbReference>
<dbReference type="OrthoDB" id="9789936at2"/>
<keyword evidence="7 10" id="KW-0408">Iron</keyword>
<feature type="binding site" evidence="10">
    <location>
        <position position="53"/>
    </location>
    <ligand>
        <name>[4Fe-4S] cluster</name>
        <dbReference type="ChEBI" id="CHEBI:49883"/>
        <label>1</label>
    </ligand>
</feature>
<dbReference type="EC" id="7.-.-.-" evidence="10"/>
<feature type="region of interest" description="Hydrophobic" evidence="10">
    <location>
        <begin position="1"/>
        <end position="27"/>
    </location>
</feature>
<evidence type="ECO:0000259" key="13">
    <source>
        <dbReference type="PROSITE" id="PS51656"/>
    </source>
</evidence>
<feature type="transmembrane region" description="Helical" evidence="11">
    <location>
        <begin position="6"/>
        <end position="26"/>
    </location>
</feature>
<evidence type="ECO:0000313" key="15">
    <source>
        <dbReference type="Proteomes" id="UP000199312"/>
    </source>
</evidence>
<dbReference type="EMBL" id="FOZP01000003">
    <property type="protein sequence ID" value="SFS46210.1"/>
    <property type="molecule type" value="Genomic_DNA"/>
</dbReference>
<dbReference type="NCBIfam" id="NF005504">
    <property type="entry name" value="PRK07118.1-3"/>
    <property type="match status" value="1"/>
</dbReference>
<dbReference type="RefSeq" id="WP_090224174.1">
    <property type="nucleotide sequence ID" value="NZ_FOZP01000003.1"/>
</dbReference>
<keyword evidence="2 10" id="KW-0004">4Fe-4S</keyword>
<feature type="domain" description="4Fe-4S ferredoxin-type" evidence="12">
    <location>
        <begin position="242"/>
        <end position="271"/>
    </location>
</feature>
<dbReference type="Pfam" id="PF00037">
    <property type="entry name" value="Fer4"/>
    <property type="match status" value="1"/>
</dbReference>
<feature type="binding site" evidence="10">
    <location>
        <position position="174"/>
    </location>
    <ligand>
        <name>[4Fe-4S] cluster</name>
        <dbReference type="ChEBI" id="CHEBI:49883"/>
        <label>3</label>
    </ligand>
</feature>
<keyword evidence="4 10" id="KW-0677">Repeat</keyword>
<dbReference type="AlphaFoldDB" id="A0A1I6Q1L9"/>
<evidence type="ECO:0000256" key="5">
    <source>
        <dbReference type="ARBA" id="ARBA00022967"/>
    </source>
</evidence>
<keyword evidence="11" id="KW-1133">Transmembrane helix</keyword>
<dbReference type="PANTHER" id="PTHR43560:SF1">
    <property type="entry name" value="ION-TRANSLOCATING OXIDOREDUCTASE COMPLEX SUBUNIT B"/>
    <property type="match status" value="1"/>
</dbReference>
<feature type="domain" description="4Fe-4S ferredoxin-type" evidence="12">
    <location>
        <begin position="165"/>
        <end position="194"/>
    </location>
</feature>
<comment type="subunit">
    <text evidence="10">The complex is composed of six subunits: RnfA, RnfB, RnfC, RnfD, RnfE and RnfG.</text>
</comment>
<feature type="binding site" evidence="10">
    <location>
        <position position="180"/>
    </location>
    <ligand>
        <name>[4Fe-4S] cluster</name>
        <dbReference type="ChEBI" id="CHEBI:49883"/>
        <label>3</label>
    </ligand>
</feature>
<keyword evidence="10" id="KW-1003">Cell membrane</keyword>
<organism evidence="14 15">
    <name type="scientific">Lutibacter maritimus</name>
    <dbReference type="NCBI Taxonomy" id="593133"/>
    <lineage>
        <taxon>Bacteria</taxon>
        <taxon>Pseudomonadati</taxon>
        <taxon>Bacteroidota</taxon>
        <taxon>Flavobacteriia</taxon>
        <taxon>Flavobacteriales</taxon>
        <taxon>Flavobacteriaceae</taxon>
        <taxon>Lutibacter</taxon>
    </lineage>
</organism>
<keyword evidence="5 10" id="KW-1278">Translocase</keyword>
<feature type="domain" description="4Fe-4S" evidence="13">
    <location>
        <begin position="33"/>
        <end position="93"/>
    </location>
</feature>
<evidence type="ECO:0000256" key="2">
    <source>
        <dbReference type="ARBA" id="ARBA00022485"/>
    </source>
</evidence>
<evidence type="ECO:0000256" key="8">
    <source>
        <dbReference type="ARBA" id="ARBA00023014"/>
    </source>
</evidence>
<feature type="binding site" evidence="10">
    <location>
        <position position="149"/>
    </location>
    <ligand>
        <name>[4Fe-4S] cluster</name>
        <dbReference type="ChEBI" id="CHEBI:49883"/>
        <label>2</label>
    </ligand>
</feature>
<feature type="binding site" evidence="10">
    <location>
        <position position="76"/>
    </location>
    <ligand>
        <name>[4Fe-4S] cluster</name>
        <dbReference type="ChEBI" id="CHEBI:49883"/>
        <label>1</label>
    </ligand>
</feature>
<feature type="binding site" evidence="10">
    <location>
        <position position="50"/>
    </location>
    <ligand>
        <name>[4Fe-4S] cluster</name>
        <dbReference type="ChEBI" id="CHEBI:49883"/>
        <label>1</label>
    </ligand>
</feature>
<feature type="domain" description="4Fe-4S ferredoxin-type" evidence="12">
    <location>
        <begin position="133"/>
        <end position="163"/>
    </location>
</feature>
<dbReference type="PROSITE" id="PS51656">
    <property type="entry name" value="4FE4S"/>
    <property type="match status" value="1"/>
</dbReference>
<evidence type="ECO:0000256" key="9">
    <source>
        <dbReference type="ARBA" id="ARBA00023136"/>
    </source>
</evidence>
<dbReference type="HAMAP" id="MF_00463">
    <property type="entry name" value="RsxB_RnfB"/>
    <property type="match status" value="1"/>
</dbReference>
<dbReference type="SUPFAM" id="SSF54862">
    <property type="entry name" value="4Fe-4S ferredoxins"/>
    <property type="match status" value="2"/>
</dbReference>
<evidence type="ECO:0000256" key="1">
    <source>
        <dbReference type="ARBA" id="ARBA00022448"/>
    </source>
</evidence>
<dbReference type="InterPro" id="IPR050395">
    <property type="entry name" value="4Fe4S_Ferredoxin_RnfB"/>
</dbReference>
<feature type="binding site" evidence="10">
    <location>
        <position position="143"/>
    </location>
    <ligand>
        <name>[4Fe-4S] cluster</name>
        <dbReference type="ChEBI" id="CHEBI:49883"/>
        <label>2</label>
    </ligand>
</feature>
<dbReference type="InterPro" id="IPR007202">
    <property type="entry name" value="4Fe-4S_dom"/>
</dbReference>
<dbReference type="Gene3D" id="1.10.15.40">
    <property type="entry name" value="Electron transport complex subunit B, putative Fe-S cluster"/>
    <property type="match status" value="1"/>
</dbReference>
<dbReference type="PANTHER" id="PTHR43560">
    <property type="entry name" value="ION-TRANSLOCATING OXIDOREDUCTASE COMPLEX SUBUNIT B"/>
    <property type="match status" value="1"/>
</dbReference>
<comment type="caution">
    <text evidence="10">Lacks conserved residue(s) required for the propagation of feature annotation.</text>
</comment>
<feature type="binding site" evidence="10">
    <location>
        <position position="184"/>
    </location>
    <ligand>
        <name>[4Fe-4S] cluster</name>
        <dbReference type="ChEBI" id="CHEBI:49883"/>
        <label>2</label>
    </ligand>
</feature>
<dbReference type="InterPro" id="IPR017896">
    <property type="entry name" value="4Fe4S_Fe-S-bd"/>
</dbReference>
<dbReference type="Pfam" id="PF04060">
    <property type="entry name" value="FeS"/>
    <property type="match status" value="1"/>
</dbReference>
<keyword evidence="11" id="KW-0812">Transmembrane</keyword>
<dbReference type="CDD" id="cd10549">
    <property type="entry name" value="MtMvhB_like"/>
    <property type="match status" value="1"/>
</dbReference>
<dbReference type="GO" id="GO:0046872">
    <property type="term" value="F:metal ion binding"/>
    <property type="evidence" value="ECO:0007669"/>
    <property type="project" value="UniProtKB-KW"/>
</dbReference>
<comment type="cofactor">
    <cofactor evidence="10">
        <name>[4Fe-4S] cluster</name>
        <dbReference type="ChEBI" id="CHEBI:49883"/>
    </cofactor>
    <text evidence="10">Binds 3 [4Fe-4S] clusters.</text>
</comment>
<dbReference type="STRING" id="593133.SAMN04488006_1400"/>
<dbReference type="PROSITE" id="PS51379">
    <property type="entry name" value="4FE4S_FER_2"/>
    <property type="match status" value="4"/>
</dbReference>
<dbReference type="GO" id="GO:0022900">
    <property type="term" value="P:electron transport chain"/>
    <property type="evidence" value="ECO:0007669"/>
    <property type="project" value="UniProtKB-UniRule"/>
</dbReference>
<keyword evidence="15" id="KW-1185">Reference proteome</keyword>
<feature type="binding site" evidence="10">
    <location>
        <position position="177"/>
    </location>
    <ligand>
        <name>[4Fe-4S] cluster</name>
        <dbReference type="ChEBI" id="CHEBI:49883"/>
        <label>3</label>
    </ligand>
</feature>
<evidence type="ECO:0000256" key="4">
    <source>
        <dbReference type="ARBA" id="ARBA00022737"/>
    </source>
</evidence>
<evidence type="ECO:0000313" key="14">
    <source>
        <dbReference type="EMBL" id="SFS46210.1"/>
    </source>
</evidence>
<dbReference type="Proteomes" id="UP000199312">
    <property type="component" value="Unassembled WGS sequence"/>
</dbReference>
<name>A0A1I6Q1L9_9FLAO</name>
<dbReference type="Gene3D" id="3.30.70.20">
    <property type="match status" value="2"/>
</dbReference>
<evidence type="ECO:0000256" key="3">
    <source>
        <dbReference type="ARBA" id="ARBA00022723"/>
    </source>
</evidence>
<keyword evidence="1 10" id="KW-0813">Transport</keyword>
<gene>
    <name evidence="10" type="primary">rnfB</name>
    <name evidence="14" type="ORF">SAMN04488006_1400</name>
</gene>
<keyword evidence="6 10" id="KW-0249">Electron transport</keyword>
<feature type="binding site" evidence="10">
    <location>
        <position position="58"/>
    </location>
    <ligand>
        <name>[4Fe-4S] cluster</name>
        <dbReference type="ChEBI" id="CHEBI:49883"/>
        <label>1</label>
    </ligand>
</feature>
<feature type="binding site" evidence="10">
    <location>
        <position position="139"/>
    </location>
    <ligand>
        <name>[4Fe-4S] cluster</name>
        <dbReference type="ChEBI" id="CHEBI:49883"/>
        <label>2</label>
    </ligand>
</feature>
<dbReference type="InterPro" id="IPR010207">
    <property type="entry name" value="Elect_transpt_cplx_RnfB/RsxB"/>
</dbReference>
<reference evidence="15" key="1">
    <citation type="submission" date="2016-10" db="EMBL/GenBank/DDBJ databases">
        <authorList>
            <person name="Varghese N."/>
            <person name="Submissions S."/>
        </authorList>
    </citation>
    <scope>NUCLEOTIDE SEQUENCE [LARGE SCALE GENOMIC DNA]</scope>
    <source>
        <strain evidence="15">DSM 24450</strain>
    </source>
</reference>
<evidence type="ECO:0000259" key="12">
    <source>
        <dbReference type="PROSITE" id="PS51379"/>
    </source>
</evidence>